<dbReference type="EMBL" id="CM029045">
    <property type="protein sequence ID" value="KAG2595169.1"/>
    <property type="molecule type" value="Genomic_DNA"/>
</dbReference>
<name>A0A8T0SFW3_PANVG</name>
<keyword evidence="2" id="KW-1185">Reference proteome</keyword>
<dbReference type="Proteomes" id="UP000823388">
    <property type="component" value="Chromosome 5K"/>
</dbReference>
<accession>A0A8T0SFW3</accession>
<protein>
    <submittedName>
        <fullName evidence="1">Uncharacterized protein</fullName>
    </submittedName>
</protein>
<evidence type="ECO:0000313" key="2">
    <source>
        <dbReference type="Proteomes" id="UP000823388"/>
    </source>
</evidence>
<gene>
    <name evidence="1" type="ORF">PVAP13_5KG055700</name>
</gene>
<sequence length="81" mass="9363">MRFCFRSNKCFSSRMLGHPKWTGCNAPLSVNTCTRVYTTCKMCPFHLRCQQNSWRSRQGGCGVVYMILLVTYLQVTICENV</sequence>
<dbReference type="AlphaFoldDB" id="A0A8T0SFW3"/>
<proteinExistence type="predicted"/>
<comment type="caution">
    <text evidence="1">The sequence shown here is derived from an EMBL/GenBank/DDBJ whole genome shotgun (WGS) entry which is preliminary data.</text>
</comment>
<evidence type="ECO:0000313" key="1">
    <source>
        <dbReference type="EMBL" id="KAG2595169.1"/>
    </source>
</evidence>
<reference evidence="1" key="1">
    <citation type="submission" date="2020-05" db="EMBL/GenBank/DDBJ databases">
        <title>WGS assembly of Panicum virgatum.</title>
        <authorList>
            <person name="Lovell J.T."/>
            <person name="Jenkins J."/>
            <person name="Shu S."/>
            <person name="Juenger T.E."/>
            <person name="Schmutz J."/>
        </authorList>
    </citation>
    <scope>NUCLEOTIDE SEQUENCE</scope>
    <source>
        <strain evidence="1">AP13</strain>
    </source>
</reference>
<organism evidence="1 2">
    <name type="scientific">Panicum virgatum</name>
    <name type="common">Blackwell switchgrass</name>
    <dbReference type="NCBI Taxonomy" id="38727"/>
    <lineage>
        <taxon>Eukaryota</taxon>
        <taxon>Viridiplantae</taxon>
        <taxon>Streptophyta</taxon>
        <taxon>Embryophyta</taxon>
        <taxon>Tracheophyta</taxon>
        <taxon>Spermatophyta</taxon>
        <taxon>Magnoliopsida</taxon>
        <taxon>Liliopsida</taxon>
        <taxon>Poales</taxon>
        <taxon>Poaceae</taxon>
        <taxon>PACMAD clade</taxon>
        <taxon>Panicoideae</taxon>
        <taxon>Panicodae</taxon>
        <taxon>Paniceae</taxon>
        <taxon>Panicinae</taxon>
        <taxon>Panicum</taxon>
        <taxon>Panicum sect. Hiantes</taxon>
    </lineage>
</organism>